<dbReference type="SUPFAM" id="SSF88946">
    <property type="entry name" value="Sigma2 domain of RNA polymerase sigma factors"/>
    <property type="match status" value="1"/>
</dbReference>
<keyword evidence="5" id="KW-0804">Transcription</keyword>
<dbReference type="SUPFAM" id="SSF88659">
    <property type="entry name" value="Sigma3 and sigma4 domains of RNA polymerase sigma factors"/>
    <property type="match status" value="1"/>
</dbReference>
<dbReference type="GO" id="GO:0006352">
    <property type="term" value="P:DNA-templated transcription initiation"/>
    <property type="evidence" value="ECO:0007669"/>
    <property type="project" value="InterPro"/>
</dbReference>
<organism evidence="8">
    <name type="scientific">Paenibacillus sp. BIHB 4019</name>
    <dbReference type="NCBI Taxonomy" id="1870819"/>
    <lineage>
        <taxon>Bacteria</taxon>
        <taxon>Bacillati</taxon>
        <taxon>Bacillota</taxon>
        <taxon>Bacilli</taxon>
        <taxon>Bacillales</taxon>
        <taxon>Paenibacillaceae</taxon>
        <taxon>Paenibacillus</taxon>
    </lineage>
</organism>
<dbReference type="PANTHER" id="PTHR43133:SF8">
    <property type="entry name" value="RNA POLYMERASE SIGMA FACTOR HI_1459-RELATED"/>
    <property type="match status" value="1"/>
</dbReference>
<dbReference type="InterPro" id="IPR014284">
    <property type="entry name" value="RNA_pol_sigma-70_dom"/>
</dbReference>
<dbReference type="GO" id="GO:0003677">
    <property type="term" value="F:DNA binding"/>
    <property type="evidence" value="ECO:0007669"/>
    <property type="project" value="UniProtKB-KW"/>
</dbReference>
<dbReference type="AlphaFoldDB" id="A0A1B2DNW1"/>
<dbReference type="Pfam" id="PF04542">
    <property type="entry name" value="Sigma70_r2"/>
    <property type="match status" value="1"/>
</dbReference>
<dbReference type="NCBIfam" id="TIGR02937">
    <property type="entry name" value="sigma70-ECF"/>
    <property type="match status" value="1"/>
</dbReference>
<dbReference type="InterPro" id="IPR013249">
    <property type="entry name" value="RNA_pol_sigma70_r4_t2"/>
</dbReference>
<keyword evidence="2" id="KW-0805">Transcription regulation</keyword>
<evidence type="ECO:0000259" key="7">
    <source>
        <dbReference type="Pfam" id="PF08281"/>
    </source>
</evidence>
<name>A0A1B2DNW1_9BACL</name>
<proteinExistence type="inferred from homology"/>
<reference evidence="8" key="1">
    <citation type="submission" date="2016-08" db="EMBL/GenBank/DDBJ databases">
        <title>Complete Genome Seqeunce of Paenibacillus sp. BIHB 4019 from tea rhizoplane.</title>
        <authorList>
            <person name="Thakur R."/>
            <person name="Swarnkar M.K."/>
            <person name="Gulati A."/>
        </authorList>
    </citation>
    <scope>NUCLEOTIDE SEQUENCE [LARGE SCALE GENOMIC DNA]</scope>
    <source>
        <strain evidence="8">BIHB4019</strain>
    </source>
</reference>
<protein>
    <recommendedName>
        <fullName evidence="9">RNA polymerase subunit sigma-70</fullName>
    </recommendedName>
</protein>
<dbReference type="InterPro" id="IPR039425">
    <property type="entry name" value="RNA_pol_sigma-70-like"/>
</dbReference>
<dbReference type="InterPro" id="IPR013325">
    <property type="entry name" value="RNA_pol_sigma_r2"/>
</dbReference>
<feature type="domain" description="RNA polymerase sigma-70 region 2" evidence="6">
    <location>
        <begin position="29"/>
        <end position="91"/>
    </location>
</feature>
<keyword evidence="4" id="KW-0238">DNA-binding</keyword>
<evidence type="ECO:0000256" key="4">
    <source>
        <dbReference type="ARBA" id="ARBA00023125"/>
    </source>
</evidence>
<accession>A0A1B2DNW1</accession>
<keyword evidence="3" id="KW-0731">Sigma factor</keyword>
<dbReference type="EMBL" id="CP016808">
    <property type="protein sequence ID" value="ANY69393.1"/>
    <property type="molecule type" value="Genomic_DNA"/>
</dbReference>
<evidence type="ECO:0008006" key="9">
    <source>
        <dbReference type="Google" id="ProtNLM"/>
    </source>
</evidence>
<dbReference type="Gene3D" id="1.10.10.10">
    <property type="entry name" value="Winged helix-like DNA-binding domain superfamily/Winged helix DNA-binding domain"/>
    <property type="match status" value="1"/>
</dbReference>
<evidence type="ECO:0000256" key="5">
    <source>
        <dbReference type="ARBA" id="ARBA00023163"/>
    </source>
</evidence>
<gene>
    <name evidence="8" type="ORF">BBD42_25085</name>
</gene>
<dbReference type="RefSeq" id="WP_099520425.1">
    <property type="nucleotide sequence ID" value="NZ_CP016808.1"/>
</dbReference>
<evidence type="ECO:0000313" key="8">
    <source>
        <dbReference type="EMBL" id="ANY69393.1"/>
    </source>
</evidence>
<dbReference type="InterPro" id="IPR013324">
    <property type="entry name" value="RNA_pol_sigma_r3/r4-like"/>
</dbReference>
<sequence>MTSKLLLLLSPDFGKLGPTIQEEVFKDFYHLTYGPIMYMVKDHSAAEDIIQEVFYKSISHTPQVQDERQLIAWIRVLVKNKTLNYLRKHKKIRNEVELESVFIETGVMQSAHSETVEREVEAKLLEEELIACMLEMKPEYRLLIELKWKRQFSYREIAEHLNSTEDIIRQKLYRARKALKDKWDKKRGDADGGRRQ</sequence>
<evidence type="ECO:0000256" key="3">
    <source>
        <dbReference type="ARBA" id="ARBA00023082"/>
    </source>
</evidence>
<evidence type="ECO:0000259" key="6">
    <source>
        <dbReference type="Pfam" id="PF04542"/>
    </source>
</evidence>
<dbReference type="InterPro" id="IPR007627">
    <property type="entry name" value="RNA_pol_sigma70_r2"/>
</dbReference>
<dbReference type="GO" id="GO:0016987">
    <property type="term" value="F:sigma factor activity"/>
    <property type="evidence" value="ECO:0007669"/>
    <property type="project" value="UniProtKB-KW"/>
</dbReference>
<dbReference type="InterPro" id="IPR036388">
    <property type="entry name" value="WH-like_DNA-bd_sf"/>
</dbReference>
<feature type="domain" description="RNA polymerase sigma factor 70 region 4 type 2" evidence="7">
    <location>
        <begin position="127"/>
        <end position="179"/>
    </location>
</feature>
<evidence type="ECO:0000256" key="1">
    <source>
        <dbReference type="ARBA" id="ARBA00010641"/>
    </source>
</evidence>
<dbReference type="PANTHER" id="PTHR43133">
    <property type="entry name" value="RNA POLYMERASE ECF-TYPE SIGMA FACTO"/>
    <property type="match status" value="1"/>
</dbReference>
<evidence type="ECO:0000256" key="2">
    <source>
        <dbReference type="ARBA" id="ARBA00023015"/>
    </source>
</evidence>
<dbReference type="Gene3D" id="1.10.1740.10">
    <property type="match status" value="1"/>
</dbReference>
<dbReference type="Pfam" id="PF08281">
    <property type="entry name" value="Sigma70_r4_2"/>
    <property type="match status" value="1"/>
</dbReference>
<comment type="similarity">
    <text evidence="1">Belongs to the sigma-70 factor family. ECF subfamily.</text>
</comment>